<reference evidence="1 2" key="1">
    <citation type="submission" date="2019-06" db="EMBL/GenBank/DDBJ databases">
        <title>Genomics analysis of Aphanomyces spp. identifies a new class of oomycete effector associated with host adaptation.</title>
        <authorList>
            <person name="Gaulin E."/>
        </authorList>
    </citation>
    <scope>NUCLEOTIDE SEQUENCE [LARGE SCALE GENOMIC DNA]</scope>
    <source>
        <strain evidence="1 2">E</strain>
    </source>
</reference>
<accession>A0A6A4Z7G3</accession>
<evidence type="ECO:0000313" key="1">
    <source>
        <dbReference type="EMBL" id="KAF0706453.1"/>
    </source>
</evidence>
<organism evidence="1 2">
    <name type="scientific">Aphanomyces astaci</name>
    <name type="common">Crayfish plague agent</name>
    <dbReference type="NCBI Taxonomy" id="112090"/>
    <lineage>
        <taxon>Eukaryota</taxon>
        <taxon>Sar</taxon>
        <taxon>Stramenopiles</taxon>
        <taxon>Oomycota</taxon>
        <taxon>Saprolegniomycetes</taxon>
        <taxon>Saprolegniales</taxon>
        <taxon>Verrucalvaceae</taxon>
        <taxon>Aphanomyces</taxon>
    </lineage>
</organism>
<protein>
    <submittedName>
        <fullName evidence="1">Uncharacterized protein</fullName>
    </submittedName>
</protein>
<sequence>MWSDYSPPKVNMWSTQRWIPHAGNGSIRNLEARAEIADRNNDEPPRGIRGRFISVRDWILPFFGSATPPIVPLVHDPIPPIDAFMSVDVPDANHIHVLVVFPSSLDVVFRYVRECNSHCFG</sequence>
<dbReference type="EMBL" id="VJMI01019774">
    <property type="protein sequence ID" value="KAF0706453.1"/>
    <property type="molecule type" value="Genomic_DNA"/>
</dbReference>
<evidence type="ECO:0000313" key="2">
    <source>
        <dbReference type="Proteomes" id="UP000469452"/>
    </source>
</evidence>
<gene>
    <name evidence="1" type="ORF">AaE_014098</name>
</gene>
<proteinExistence type="predicted"/>
<name>A0A6A4Z7G3_APHAT</name>
<dbReference type="Proteomes" id="UP000469452">
    <property type="component" value="Unassembled WGS sequence"/>
</dbReference>
<comment type="caution">
    <text evidence="1">The sequence shown here is derived from an EMBL/GenBank/DDBJ whole genome shotgun (WGS) entry which is preliminary data.</text>
</comment>
<dbReference type="VEuPathDB" id="FungiDB:H257_19154"/>
<dbReference type="AlphaFoldDB" id="A0A6A4Z7G3"/>